<dbReference type="InterPro" id="IPR011047">
    <property type="entry name" value="Quinoprotein_ADH-like_sf"/>
</dbReference>
<evidence type="ECO:0000256" key="1">
    <source>
        <dbReference type="PROSITE-ProRule" id="PRU00221"/>
    </source>
</evidence>
<feature type="repeat" description="WD" evidence="1">
    <location>
        <begin position="589"/>
        <end position="631"/>
    </location>
</feature>
<feature type="domain" description="Gem-associated protein 5 second beta-propeller" evidence="3">
    <location>
        <begin position="343"/>
        <end position="656"/>
    </location>
</feature>
<dbReference type="Pfam" id="PF00400">
    <property type="entry name" value="WD40"/>
    <property type="match status" value="2"/>
</dbReference>
<organism evidence="4 5">
    <name type="scientific">Trichonephila clavata</name>
    <name type="common">Joro spider</name>
    <name type="synonym">Nephila clavata</name>
    <dbReference type="NCBI Taxonomy" id="2740835"/>
    <lineage>
        <taxon>Eukaryota</taxon>
        <taxon>Metazoa</taxon>
        <taxon>Ecdysozoa</taxon>
        <taxon>Arthropoda</taxon>
        <taxon>Chelicerata</taxon>
        <taxon>Arachnida</taxon>
        <taxon>Araneae</taxon>
        <taxon>Araneomorphae</taxon>
        <taxon>Entelegynae</taxon>
        <taxon>Araneoidea</taxon>
        <taxon>Nephilidae</taxon>
        <taxon>Trichonephila</taxon>
    </lineage>
</organism>
<evidence type="ECO:0000259" key="3">
    <source>
        <dbReference type="Pfam" id="PF23775"/>
    </source>
</evidence>
<dbReference type="GO" id="GO:0005634">
    <property type="term" value="C:nucleus"/>
    <property type="evidence" value="ECO:0007669"/>
    <property type="project" value="TreeGrafter"/>
</dbReference>
<evidence type="ECO:0000313" key="4">
    <source>
        <dbReference type="EMBL" id="GFQ89685.1"/>
    </source>
</evidence>
<keyword evidence="5" id="KW-1185">Reference proteome</keyword>
<dbReference type="GO" id="GO:0003730">
    <property type="term" value="F:mRNA 3'-UTR binding"/>
    <property type="evidence" value="ECO:0007669"/>
    <property type="project" value="TreeGrafter"/>
</dbReference>
<dbReference type="Pfam" id="PF23774">
    <property type="entry name" value="TPR_GEMI5"/>
    <property type="match status" value="1"/>
</dbReference>
<dbReference type="InterPro" id="IPR036322">
    <property type="entry name" value="WD40_repeat_dom_sf"/>
</dbReference>
<dbReference type="PROSITE" id="PS50294">
    <property type="entry name" value="WD_REPEATS_REGION"/>
    <property type="match status" value="2"/>
</dbReference>
<feature type="repeat" description="WD" evidence="1">
    <location>
        <begin position="178"/>
        <end position="220"/>
    </location>
</feature>
<sequence length="1997" mass="226394">MSEVLILPFFNRYSARTVSQSPSGIFAYGSRSDIFVVDVLGNRALILDSKSIQLAHKGRITCVSFCKKDDVELFASVGDEGIVKVWDLETKTCVKETKAFGTVAEWAYKNSDVLFFQSDSKHLVKWFLSTDTVRKIKTDSEMPITILASNETNLLAAGHHNGAITIFDVIHENILQKLKAHSQEISSFSWNPTSPEMLLTASYDLSLRLWKIGEDKPVNSYYVPVGRVRYDDKKKVNIVGTWHPRNHDMAICSNFRGEWGEVCLSKGETPKFSTFLSYIDLNTKGYIFCFTFAKKTAQGIQDLLIIFDLYKLTVWNFCEKKLELQIPIVMGFVYGLYFSSINPNLLAIGTGDGVLKILNLQVESSEKSAMKIFVHSKARIMTAAWHPLYENIIAYGTDEGRVAIIDLFKRKSVYTFETYHSDKVYTVCFGPFKPGKSNDGKGPSEDEFCIYSCGSSTIFINRLNYSRNSAYDFDDFASLPPHMESTEKTYSEVIWKPDFSYMLIGSYKGFIDLYNDELAFLNRYSVEMRNIECLTWHPERTYESPDRSPLEFWFAASGNDTDICLFNSTKTCVEQSQGEDNSKWESKKLVGHKKRVVRVCWSQHNDGFLASSSRDGSVIVWNAGSGVILATYLHHQDNVLAVQWSVTDPDVIYSGGEDGSVRKWKISEQTAINPLNKGPPKRKGKKWPNKNNAKQLIGKAEISLEAENGEPLKSRMLIDAEEDYSNDENDYEIFPIVETGDTNSEGLPISEKKPLTETDRKQLKAQGLSRKGVPQLYPFHSLISDTSKENDLKDCLQLADALKKKKKIPFDETQMFDFSKHSMNIADEDILKLGPFMDQMTALKMLEVQAENFKPKETFRHFCHLSVMSSNIKALIEYAAANKKLSNFHVSLAPSVSSTYWFEVCEKYAKQLLEAHQYNQACMYLLICNKVNEAIDIWADKIDVIEALILAKARLPESDPKIRNLLLRARKRYISHNNQARVAKCYLALDQPFTAAKTLFNVSDPKFMKAGIHIAKLYELDDIAKKYVFLYMVKCLSLDDWNALTELVNEEPSMKGYSSLFAVHKAFKIHLQYLGKTDEDLEEEILFQPDSSKPLKFWIGSTCMESKESFVKYVYRILLLNNLLPSKTDEILDILKVLGNMFTKKETYDCEIQADILISLCITQFIFYCILEDRTAANFYFLKIFESSFNETFLLKAVCSLFIPLSLSWNCNTHSIICESRIDNNEENDADAVMCHFHNINQAIAEEIMSFRLDYFISKFYSQDDCPLSPLHENVVDVLKRKPVNEYALAYFIANLAQNLMRLVEKREMICYAEKTCLTKLQKEDIKPIIPSEKLEDGLLIQTSSVHDLKTEDESNKKMLAINSEEEKEIKNLIEIVLEEAEEKAKLLSKSKANSAPGNVVDYDASMQESKILEDNSQCISIKKKSCVDINDENSSKIVTGTNVTNDAELPKKLMNDERNEKECSVISSNDENLAISQCIDLEKKTVDEEKSSNIITGTDIINDAELPKNPVIEENNEKECFMISSGDENLEISQCIDLEKKSCADINEESSKIITGTDVTNDAEFPKKFMNEERNEKECSTISSNDENLAISQCINLEKKTVDEEKSPNIITGTAVINGAELPKNPVIEGKNEKECFVTSSSDENLEISQCIDLEKKSCADINEEESSKIISGTDVTNDAELPKKLINEGRNEKECLRISSSDENSHVQCLAKSNLFLNVALFIISSISKQKFSYAPYSSESACIKKSELLKDTKKKIESYDELNGKMDKIISSETEESHSSGSFEIIENGEIANMMVKTDEKEKNDNDKKQIELSKINDNVNGIPSAKSNNMEINNFDKILTEPSTNNSETDEVQTSVPNESNMECDKNILNAENTGCNLVVIDSHYNSDSSEMGQSSLSESCANSFQIISPFGEDILKELKIIEGKIHVLIKESQPSLLSYPVPFEMLQNVFQVIYSMWKKSECSAVREELHKYMEQIKQYGKMEFGCEICFSK</sequence>
<dbReference type="SMART" id="SM00320">
    <property type="entry name" value="WD40"/>
    <property type="match status" value="9"/>
</dbReference>
<proteinExistence type="predicted"/>
<dbReference type="SUPFAM" id="SSF50978">
    <property type="entry name" value="WD40 repeat-like"/>
    <property type="match status" value="1"/>
</dbReference>
<feature type="repeat" description="WD" evidence="1">
    <location>
        <begin position="632"/>
        <end position="674"/>
    </location>
</feature>
<dbReference type="GO" id="GO:0000387">
    <property type="term" value="P:spliceosomal snRNP assembly"/>
    <property type="evidence" value="ECO:0007669"/>
    <property type="project" value="TreeGrafter"/>
</dbReference>
<dbReference type="PANTHER" id="PTHR46362:SF1">
    <property type="entry name" value="GEM-ASSOCIATED PROTEIN 5"/>
    <property type="match status" value="1"/>
</dbReference>
<dbReference type="Gene3D" id="2.130.10.10">
    <property type="entry name" value="YVTN repeat-like/Quinoprotein amine dehydrogenase"/>
    <property type="match status" value="2"/>
</dbReference>
<dbReference type="OrthoDB" id="7326421at2759"/>
<dbReference type="InterPro" id="IPR052640">
    <property type="entry name" value="Gemin-5"/>
</dbReference>
<dbReference type="InterPro" id="IPR056421">
    <property type="entry name" value="TPR_GEMI5"/>
</dbReference>
<evidence type="ECO:0000259" key="2">
    <source>
        <dbReference type="Pfam" id="PF23774"/>
    </source>
</evidence>
<dbReference type="PANTHER" id="PTHR46362">
    <property type="entry name" value="GEM-ASSOCIATED PROTEIN 5"/>
    <property type="match status" value="1"/>
</dbReference>
<dbReference type="SUPFAM" id="SSF50998">
    <property type="entry name" value="Quinoprotein alcohol dehydrogenase-like"/>
    <property type="match status" value="1"/>
</dbReference>
<dbReference type="EMBL" id="BMAO01003700">
    <property type="protein sequence ID" value="GFQ89685.1"/>
    <property type="molecule type" value="Genomic_DNA"/>
</dbReference>
<accession>A0A8X6J3A5</accession>
<dbReference type="GO" id="GO:0032797">
    <property type="term" value="C:SMN complex"/>
    <property type="evidence" value="ECO:0007669"/>
    <property type="project" value="TreeGrafter"/>
</dbReference>
<dbReference type="Pfam" id="PF23775">
    <property type="entry name" value="Beta-prop_RIG_2nd"/>
    <property type="match status" value="1"/>
</dbReference>
<gene>
    <name evidence="4" type="primary">GEMIN5</name>
    <name evidence="4" type="ORF">TNCT_537611</name>
</gene>
<evidence type="ECO:0000313" key="5">
    <source>
        <dbReference type="Proteomes" id="UP000887116"/>
    </source>
</evidence>
<dbReference type="PROSITE" id="PS50082">
    <property type="entry name" value="WD_REPEATS_2"/>
    <property type="match status" value="4"/>
</dbReference>
<dbReference type="Proteomes" id="UP000887116">
    <property type="component" value="Unassembled WGS sequence"/>
</dbReference>
<keyword evidence="1" id="KW-0853">WD repeat</keyword>
<dbReference type="InterPro" id="IPR015943">
    <property type="entry name" value="WD40/YVTN_repeat-like_dom_sf"/>
</dbReference>
<name>A0A8X6J3A5_TRICU</name>
<protein>
    <submittedName>
        <fullName evidence="4">Gem-associated protein 5</fullName>
    </submittedName>
</protein>
<comment type="caution">
    <text evidence="4">The sequence shown here is derived from an EMBL/GenBank/DDBJ whole genome shotgun (WGS) entry which is preliminary data.</text>
</comment>
<dbReference type="InterPro" id="IPR056424">
    <property type="entry name" value="Beta-prop_GEMI5_2nd"/>
</dbReference>
<feature type="domain" description="Gem-associated protein 5 TPR" evidence="2">
    <location>
        <begin position="833"/>
        <end position="1041"/>
    </location>
</feature>
<dbReference type="InterPro" id="IPR001680">
    <property type="entry name" value="WD40_rpt"/>
</dbReference>
<reference evidence="4" key="1">
    <citation type="submission" date="2020-07" db="EMBL/GenBank/DDBJ databases">
        <title>Multicomponent nature underlies the extraordinary mechanical properties of spider dragline silk.</title>
        <authorList>
            <person name="Kono N."/>
            <person name="Nakamura H."/>
            <person name="Mori M."/>
            <person name="Yoshida Y."/>
            <person name="Ohtoshi R."/>
            <person name="Malay A.D."/>
            <person name="Moran D.A.P."/>
            <person name="Tomita M."/>
            <person name="Numata K."/>
            <person name="Arakawa K."/>
        </authorList>
    </citation>
    <scope>NUCLEOTIDE SEQUENCE</scope>
</reference>
<feature type="repeat" description="WD" evidence="1">
    <location>
        <begin position="53"/>
        <end position="96"/>
    </location>
</feature>